<evidence type="ECO:0000313" key="1">
    <source>
        <dbReference type="EMBL" id="GME85248.1"/>
    </source>
</evidence>
<name>A0ACB5TCE1_AMBMO</name>
<keyword evidence="2" id="KW-1185">Reference proteome</keyword>
<dbReference type="Proteomes" id="UP001165064">
    <property type="component" value="Unassembled WGS sequence"/>
</dbReference>
<evidence type="ECO:0000313" key="2">
    <source>
        <dbReference type="Proteomes" id="UP001165064"/>
    </source>
</evidence>
<sequence length="293" mass="33339">MREILGDDEDSDESESGSESGSESESESGSESEDEDDEKPKDDKVRLQIKDLTEEELTNFQKTVYLTMMSSMNPEEAVHKLLKLQPIDPERKELMLVDMIVKCCAQEKTYSKYYSLIGENLVGVNPRWAKAFDNVFAENYSKCHNFENALIRNIGSFWGHMFASDKMGWEVMKVVKLTETDSTSSGRIFLKFMFLKMQEELGLQKLTIRTEEDYIKPYLVGIFPDGSTGADDLRFSINFFTAIGLGRLTETMRDILTNLPPPSPVKKESDEESRGRTRERSGSGSGSSWFIFI</sequence>
<gene>
    <name evidence="1" type="ORF">Amon02_000748100</name>
</gene>
<accession>A0ACB5TCE1</accession>
<comment type="caution">
    <text evidence="1">The sequence shown here is derived from an EMBL/GenBank/DDBJ whole genome shotgun (WGS) entry which is preliminary data.</text>
</comment>
<reference evidence="1" key="1">
    <citation type="submission" date="2023-04" db="EMBL/GenBank/DDBJ databases">
        <title>Ambrosiozyma monospora NBRC 10751.</title>
        <authorList>
            <person name="Ichikawa N."/>
            <person name="Sato H."/>
            <person name="Tonouchi N."/>
        </authorList>
    </citation>
    <scope>NUCLEOTIDE SEQUENCE</scope>
    <source>
        <strain evidence="1">NBRC 10751</strain>
    </source>
</reference>
<protein>
    <submittedName>
        <fullName evidence="1">Unnamed protein product</fullName>
    </submittedName>
</protein>
<proteinExistence type="predicted"/>
<organism evidence="1 2">
    <name type="scientific">Ambrosiozyma monospora</name>
    <name type="common">Yeast</name>
    <name type="synonym">Endomycopsis monosporus</name>
    <dbReference type="NCBI Taxonomy" id="43982"/>
    <lineage>
        <taxon>Eukaryota</taxon>
        <taxon>Fungi</taxon>
        <taxon>Dikarya</taxon>
        <taxon>Ascomycota</taxon>
        <taxon>Saccharomycotina</taxon>
        <taxon>Pichiomycetes</taxon>
        <taxon>Pichiales</taxon>
        <taxon>Pichiaceae</taxon>
        <taxon>Ambrosiozyma</taxon>
    </lineage>
</organism>
<dbReference type="EMBL" id="BSXS01006234">
    <property type="protein sequence ID" value="GME85248.1"/>
    <property type="molecule type" value="Genomic_DNA"/>
</dbReference>